<dbReference type="Pfam" id="PF00582">
    <property type="entry name" value="Usp"/>
    <property type="match status" value="1"/>
</dbReference>
<dbReference type="PANTHER" id="PTHR46268">
    <property type="entry name" value="STRESS RESPONSE PROTEIN NHAX"/>
    <property type="match status" value="1"/>
</dbReference>
<dbReference type="InterPro" id="IPR006015">
    <property type="entry name" value="Universal_stress_UspA"/>
</dbReference>
<reference evidence="5" key="1">
    <citation type="journal article" date="2019" name="Int. J. Syst. Evol. Microbiol.">
        <title>The Global Catalogue of Microorganisms (GCM) 10K type strain sequencing project: providing services to taxonomists for standard genome sequencing and annotation.</title>
        <authorList>
            <consortium name="The Broad Institute Genomics Platform"/>
            <consortium name="The Broad Institute Genome Sequencing Center for Infectious Disease"/>
            <person name="Wu L."/>
            <person name="Ma J."/>
        </authorList>
    </citation>
    <scope>NUCLEOTIDE SEQUENCE [LARGE SCALE GENOMIC DNA]</scope>
    <source>
        <strain evidence="5">JCM 17926</strain>
    </source>
</reference>
<accession>A0ABP8LVV7</accession>
<evidence type="ECO:0000259" key="3">
    <source>
        <dbReference type="Pfam" id="PF00582"/>
    </source>
</evidence>
<dbReference type="EMBL" id="BAABHC010000016">
    <property type="protein sequence ID" value="GAA4436907.1"/>
    <property type="molecule type" value="Genomic_DNA"/>
</dbReference>
<evidence type="ECO:0000313" key="5">
    <source>
        <dbReference type="Proteomes" id="UP001500552"/>
    </source>
</evidence>
<comment type="similarity">
    <text evidence="1">Belongs to the universal stress protein A family.</text>
</comment>
<proteinExistence type="inferred from homology"/>
<dbReference type="RefSeq" id="WP_345160300.1">
    <property type="nucleotide sequence ID" value="NZ_BAABHC010000016.1"/>
</dbReference>
<evidence type="ECO:0000256" key="1">
    <source>
        <dbReference type="ARBA" id="ARBA00008791"/>
    </source>
</evidence>
<feature type="domain" description="UspA" evidence="3">
    <location>
        <begin position="2"/>
        <end position="143"/>
    </location>
</feature>
<dbReference type="Gene3D" id="3.40.50.12370">
    <property type="match status" value="1"/>
</dbReference>
<comment type="caution">
    <text evidence="4">The sequence shown here is derived from an EMBL/GenBank/DDBJ whole genome shotgun (WGS) entry which is preliminary data.</text>
</comment>
<dbReference type="CDD" id="cd00293">
    <property type="entry name" value="USP-like"/>
    <property type="match status" value="1"/>
</dbReference>
<dbReference type="PRINTS" id="PR01438">
    <property type="entry name" value="UNVRSLSTRESS"/>
</dbReference>
<dbReference type="SUPFAM" id="SSF52402">
    <property type="entry name" value="Adenine nucleotide alpha hydrolases-like"/>
    <property type="match status" value="2"/>
</dbReference>
<organism evidence="4 5">
    <name type="scientific">Pontibacter saemangeumensis</name>
    <dbReference type="NCBI Taxonomy" id="1084525"/>
    <lineage>
        <taxon>Bacteria</taxon>
        <taxon>Pseudomonadati</taxon>
        <taxon>Bacteroidota</taxon>
        <taxon>Cytophagia</taxon>
        <taxon>Cytophagales</taxon>
        <taxon>Hymenobacteraceae</taxon>
        <taxon>Pontibacter</taxon>
    </lineage>
</organism>
<gene>
    <name evidence="4" type="ORF">GCM10023188_30510</name>
</gene>
<name>A0ABP8LVV7_9BACT</name>
<protein>
    <recommendedName>
        <fullName evidence="3">UspA domain-containing protein</fullName>
    </recommendedName>
</protein>
<evidence type="ECO:0000256" key="2">
    <source>
        <dbReference type="SAM" id="MobiDB-lite"/>
    </source>
</evidence>
<evidence type="ECO:0000313" key="4">
    <source>
        <dbReference type="EMBL" id="GAA4436907.1"/>
    </source>
</evidence>
<dbReference type="Proteomes" id="UP001500552">
    <property type="component" value="Unassembled WGS sequence"/>
</dbReference>
<dbReference type="PANTHER" id="PTHR46268:SF6">
    <property type="entry name" value="UNIVERSAL STRESS PROTEIN UP12"/>
    <property type="match status" value="1"/>
</dbReference>
<sequence length="314" mass="34910">METFLIPIDYTDKSLKALEVAFSLASRIEAQLLLCHVFQPPVITGDENEPEFALPAYETKKHAVQQLRKYVNMVKSNAPTAVPLKFTTKAGDVVEELLDLVRARNVSMVVMGTGGSNSYMARVFGTTSEELVRHAPCPVLVVPKSAELGAISHIVYASALRPSDTEAVFVMAKLKKLFHASLSLLYVERKGQESRINVAVLKNYLLHNFDEDEVAYTMIEGKSVVDGIEHYVKTRDCDLVAFTVSDHALWKDLFHSSVTSRLLHTLNIPMLALPKHGKATALAHMQEKAGQQMDSVHPARRYKKGKQSPVKLQN</sequence>
<feature type="region of interest" description="Disordered" evidence="2">
    <location>
        <begin position="286"/>
        <end position="314"/>
    </location>
</feature>
<keyword evidence="5" id="KW-1185">Reference proteome</keyword>
<dbReference type="InterPro" id="IPR006016">
    <property type="entry name" value="UspA"/>
</dbReference>